<keyword evidence="6" id="KW-1185">Reference proteome</keyword>
<dbReference type="Proteomes" id="UP000253509">
    <property type="component" value="Unassembled WGS sequence"/>
</dbReference>
<reference evidence="5 6" key="1">
    <citation type="submission" date="2018-06" db="EMBL/GenBank/DDBJ databases">
        <title>Freshwater and sediment microbial communities from various areas in North America, analyzing microbe dynamics in response to fracking.</title>
        <authorList>
            <person name="Lamendella R."/>
        </authorList>
    </citation>
    <scope>NUCLEOTIDE SEQUENCE [LARGE SCALE GENOMIC DNA]</scope>
    <source>
        <strain evidence="5 6">3b_TX</strain>
    </source>
</reference>
<dbReference type="EMBL" id="QNSB01000004">
    <property type="protein sequence ID" value="RBP72132.1"/>
    <property type="molecule type" value="Genomic_DNA"/>
</dbReference>
<organism evidence="5 6">
    <name type="scientific">Brevibacterium celere</name>
    <dbReference type="NCBI Taxonomy" id="225845"/>
    <lineage>
        <taxon>Bacteria</taxon>
        <taxon>Bacillati</taxon>
        <taxon>Actinomycetota</taxon>
        <taxon>Actinomycetes</taxon>
        <taxon>Micrococcales</taxon>
        <taxon>Brevibacteriaceae</taxon>
        <taxon>Brevibacterium</taxon>
    </lineage>
</organism>
<dbReference type="PANTHER" id="PTHR23407">
    <property type="entry name" value="ATPASE INHIBITOR/5-FORMYLTETRAHYDROFOLATE CYCLO-LIGASE"/>
    <property type="match status" value="1"/>
</dbReference>
<keyword evidence="2" id="KW-0547">Nucleotide-binding</keyword>
<dbReference type="Pfam" id="PF01812">
    <property type="entry name" value="5-FTHF_cyc-lig"/>
    <property type="match status" value="1"/>
</dbReference>
<dbReference type="SUPFAM" id="SSF100950">
    <property type="entry name" value="NagB/RpiA/CoA transferase-like"/>
    <property type="match status" value="1"/>
</dbReference>
<dbReference type="InterPro" id="IPR037171">
    <property type="entry name" value="NagB/RpiA_transferase-like"/>
</dbReference>
<name>A0A366ILI7_9MICO</name>
<evidence type="ECO:0000256" key="4">
    <source>
        <dbReference type="SAM" id="MobiDB-lite"/>
    </source>
</evidence>
<proteinExistence type="inferred from homology"/>
<dbReference type="GO" id="GO:0035999">
    <property type="term" value="P:tetrahydrofolate interconversion"/>
    <property type="evidence" value="ECO:0007669"/>
    <property type="project" value="TreeGrafter"/>
</dbReference>
<accession>A0A366ILI7</accession>
<gene>
    <name evidence="5" type="ORF">DFO65_10487</name>
</gene>
<protein>
    <submittedName>
        <fullName evidence="5">5,10-methenyltetrahydrofolate synthetase</fullName>
    </submittedName>
</protein>
<comment type="caution">
    <text evidence="5">The sequence shown here is derived from an EMBL/GenBank/DDBJ whole genome shotgun (WGS) entry which is preliminary data.</text>
</comment>
<keyword evidence="3" id="KW-0067">ATP-binding</keyword>
<dbReference type="GO" id="GO:0009396">
    <property type="term" value="P:folic acid-containing compound biosynthetic process"/>
    <property type="evidence" value="ECO:0007669"/>
    <property type="project" value="TreeGrafter"/>
</dbReference>
<sequence length="257" mass="26304">MQFILTAGRAPTSLVDVQGNISKDRLRTEVRARRAARAGGESAAGSPPGEEVPLSGGEGVPSGGDGPLPGGNSVAEAAWRFASSAVSGQGPPALLAYAALRGEPSLDSCIDRFLAAGATVYLPVVTRVGEALRFGAVTGSMESLEPRGKWGIREPEAQLSATELLSAEVGLDLIFVPALGFGADGARLGNGGGFYDRTFGPLGEVPLGEVSPGAEPRGPALGGVCFDDEIGLPGLRVEPWDLRITQAVTESGLHRFG</sequence>
<evidence type="ECO:0000313" key="5">
    <source>
        <dbReference type="EMBL" id="RBP72132.1"/>
    </source>
</evidence>
<feature type="region of interest" description="Disordered" evidence="4">
    <location>
        <begin position="30"/>
        <end position="71"/>
    </location>
</feature>
<feature type="compositionally biased region" description="Low complexity" evidence="4">
    <location>
        <begin position="37"/>
        <end position="55"/>
    </location>
</feature>
<dbReference type="InterPro" id="IPR002698">
    <property type="entry name" value="FTHF_cligase"/>
</dbReference>
<evidence type="ECO:0000256" key="1">
    <source>
        <dbReference type="ARBA" id="ARBA00010638"/>
    </source>
</evidence>
<comment type="similarity">
    <text evidence="1">Belongs to the 5-formyltetrahydrofolate cyclo-ligase family.</text>
</comment>
<evidence type="ECO:0000256" key="2">
    <source>
        <dbReference type="ARBA" id="ARBA00022741"/>
    </source>
</evidence>
<dbReference type="GO" id="GO:0030272">
    <property type="term" value="F:5-formyltetrahydrofolate cyclo-ligase activity"/>
    <property type="evidence" value="ECO:0007669"/>
    <property type="project" value="TreeGrafter"/>
</dbReference>
<dbReference type="InterPro" id="IPR024185">
    <property type="entry name" value="FTHF_cligase-like_sf"/>
</dbReference>
<dbReference type="AlphaFoldDB" id="A0A366ILI7"/>
<feature type="compositionally biased region" description="Gly residues" evidence="4">
    <location>
        <begin position="56"/>
        <end position="69"/>
    </location>
</feature>
<dbReference type="GO" id="GO:0005524">
    <property type="term" value="F:ATP binding"/>
    <property type="evidence" value="ECO:0007669"/>
    <property type="project" value="UniProtKB-KW"/>
</dbReference>
<evidence type="ECO:0000313" key="6">
    <source>
        <dbReference type="Proteomes" id="UP000253509"/>
    </source>
</evidence>
<dbReference type="PANTHER" id="PTHR23407:SF1">
    <property type="entry name" value="5-FORMYLTETRAHYDROFOLATE CYCLO-LIGASE"/>
    <property type="match status" value="1"/>
</dbReference>
<evidence type="ECO:0000256" key="3">
    <source>
        <dbReference type="ARBA" id="ARBA00022840"/>
    </source>
</evidence>
<dbReference type="Gene3D" id="3.40.50.10420">
    <property type="entry name" value="NagB/RpiA/CoA transferase-like"/>
    <property type="match status" value="1"/>
</dbReference>